<evidence type="ECO:0000313" key="2">
    <source>
        <dbReference type="EMBL" id="CAB4170727.1"/>
    </source>
</evidence>
<protein>
    <submittedName>
        <fullName evidence="1">Uncharacterized protein</fullName>
    </submittedName>
</protein>
<evidence type="ECO:0000313" key="3">
    <source>
        <dbReference type="EMBL" id="CAB4198474.1"/>
    </source>
</evidence>
<dbReference type="EMBL" id="LR796625">
    <property type="protein sequence ID" value="CAB4154632.1"/>
    <property type="molecule type" value="Genomic_DNA"/>
</dbReference>
<organism evidence="1">
    <name type="scientific">uncultured Caudovirales phage</name>
    <dbReference type="NCBI Taxonomy" id="2100421"/>
    <lineage>
        <taxon>Viruses</taxon>
        <taxon>Duplodnaviria</taxon>
        <taxon>Heunggongvirae</taxon>
        <taxon>Uroviricota</taxon>
        <taxon>Caudoviricetes</taxon>
        <taxon>Peduoviridae</taxon>
        <taxon>Maltschvirus</taxon>
        <taxon>Maltschvirus maltsch</taxon>
    </lineage>
</organism>
<dbReference type="EMBL" id="LR797270">
    <property type="protein sequence ID" value="CAB4198474.1"/>
    <property type="molecule type" value="Genomic_DNA"/>
</dbReference>
<gene>
    <name evidence="3" type="ORF">UFOVP1307_107</name>
    <name evidence="1" type="ORF">UFOVP651_16</name>
    <name evidence="2" type="ORF">UFOVP902_95</name>
</gene>
<sequence>MFKKITVWWHFSGSNMHRDFAQGVKNLWKWFPTIWKQRDWDGHFIYEMIRVKLEFQAKYIGDKDRHTTAKRDAELMRLVTRLIKLQQDDHYGTEYMEYHDQDLNWIDVEDRPGYVQAVFDQKSEKFDEFFAKYPRQYKRVASGEVNRYRRDFSEKDKQMIAMEIAHENQARCQKLIFGIMHDHIEGWWD</sequence>
<name>A0A6J5N825_9CAUD</name>
<accession>A0A6J5N825</accession>
<evidence type="ECO:0000313" key="1">
    <source>
        <dbReference type="EMBL" id="CAB4154632.1"/>
    </source>
</evidence>
<proteinExistence type="predicted"/>
<dbReference type="EMBL" id="LR796859">
    <property type="protein sequence ID" value="CAB4170727.1"/>
    <property type="molecule type" value="Genomic_DNA"/>
</dbReference>
<reference evidence="1" key="1">
    <citation type="submission" date="2020-04" db="EMBL/GenBank/DDBJ databases">
        <authorList>
            <person name="Chiriac C."/>
            <person name="Salcher M."/>
            <person name="Ghai R."/>
            <person name="Kavagutti S V."/>
        </authorList>
    </citation>
    <scope>NUCLEOTIDE SEQUENCE</scope>
</reference>